<dbReference type="AlphaFoldDB" id="A0A0N8VNN5"/>
<feature type="domain" description="Histidine kinase" evidence="8">
    <location>
        <begin position="236"/>
        <end position="455"/>
    </location>
</feature>
<evidence type="ECO:0000256" key="3">
    <source>
        <dbReference type="ARBA" id="ARBA00012438"/>
    </source>
</evidence>
<dbReference type="SMART" id="SM00388">
    <property type="entry name" value="HisKA"/>
    <property type="match status" value="1"/>
</dbReference>
<dbReference type="Gene3D" id="6.10.340.10">
    <property type="match status" value="1"/>
</dbReference>
<keyword evidence="7" id="KW-0812">Transmembrane</keyword>
<keyword evidence="5" id="KW-0808">Transferase</keyword>
<organism evidence="10 11">
    <name type="scientific">Flavobacterium aquidurense</name>
    <dbReference type="NCBI Taxonomy" id="362413"/>
    <lineage>
        <taxon>Bacteria</taxon>
        <taxon>Pseudomonadati</taxon>
        <taxon>Bacteroidota</taxon>
        <taxon>Flavobacteriia</taxon>
        <taxon>Flavobacteriales</taxon>
        <taxon>Flavobacteriaceae</taxon>
        <taxon>Flavobacterium</taxon>
    </lineage>
</organism>
<protein>
    <recommendedName>
        <fullName evidence="3">histidine kinase</fullName>
        <ecNumber evidence="3">2.7.13.3</ecNumber>
    </recommendedName>
</protein>
<dbReference type="InterPro" id="IPR036097">
    <property type="entry name" value="HisK_dim/P_sf"/>
</dbReference>
<dbReference type="InterPro" id="IPR003660">
    <property type="entry name" value="HAMP_dom"/>
</dbReference>
<keyword evidence="7" id="KW-1133">Transmembrane helix</keyword>
<dbReference type="SUPFAM" id="SSF47384">
    <property type="entry name" value="Homodimeric domain of signal transducing histidine kinase"/>
    <property type="match status" value="1"/>
</dbReference>
<feature type="transmembrane region" description="Helical" evidence="7">
    <location>
        <begin position="12"/>
        <end position="29"/>
    </location>
</feature>
<keyword evidence="4" id="KW-0597">Phosphoprotein</keyword>
<dbReference type="SUPFAM" id="SSF158472">
    <property type="entry name" value="HAMP domain-like"/>
    <property type="match status" value="1"/>
</dbReference>
<dbReference type="PANTHER" id="PTHR43547:SF2">
    <property type="entry name" value="HYBRID SIGNAL TRANSDUCTION HISTIDINE KINASE C"/>
    <property type="match status" value="1"/>
</dbReference>
<dbReference type="CDD" id="cd00075">
    <property type="entry name" value="HATPase"/>
    <property type="match status" value="1"/>
</dbReference>
<dbReference type="SUPFAM" id="SSF55874">
    <property type="entry name" value="ATPase domain of HSP90 chaperone/DNA topoisomerase II/histidine kinase"/>
    <property type="match status" value="1"/>
</dbReference>
<dbReference type="Gene3D" id="1.10.287.130">
    <property type="match status" value="1"/>
</dbReference>
<evidence type="ECO:0000259" key="9">
    <source>
        <dbReference type="PROSITE" id="PS50885"/>
    </source>
</evidence>
<evidence type="ECO:0000256" key="6">
    <source>
        <dbReference type="ARBA" id="ARBA00022777"/>
    </source>
</evidence>
<evidence type="ECO:0000256" key="2">
    <source>
        <dbReference type="ARBA" id="ARBA00004370"/>
    </source>
</evidence>
<accession>A0A0N8VNN5</accession>
<reference evidence="10 11" key="1">
    <citation type="submission" date="2014-09" db="EMBL/GenBank/DDBJ databases">
        <title>Genome sequence of Flavobacterium aquidurense RC62.</title>
        <authorList>
            <person name="Kim J.F."/>
            <person name="Kwak M.-J."/>
        </authorList>
    </citation>
    <scope>NUCLEOTIDE SEQUENCE [LARGE SCALE GENOMIC DNA]</scope>
    <source>
        <strain evidence="10 11">RC62</strain>
    </source>
</reference>
<dbReference type="EC" id="2.7.13.3" evidence="3"/>
<dbReference type="InterPro" id="IPR003594">
    <property type="entry name" value="HATPase_dom"/>
</dbReference>
<dbReference type="PANTHER" id="PTHR43547">
    <property type="entry name" value="TWO-COMPONENT HISTIDINE KINASE"/>
    <property type="match status" value="1"/>
</dbReference>
<proteinExistence type="predicted"/>
<dbReference type="Pfam" id="PF00512">
    <property type="entry name" value="HisKA"/>
    <property type="match status" value="1"/>
</dbReference>
<gene>
    <name evidence="10" type="ORF">RC62_3627</name>
</gene>
<evidence type="ECO:0000256" key="4">
    <source>
        <dbReference type="ARBA" id="ARBA00022553"/>
    </source>
</evidence>
<dbReference type="GO" id="GO:0016020">
    <property type="term" value="C:membrane"/>
    <property type="evidence" value="ECO:0007669"/>
    <property type="project" value="UniProtKB-SubCell"/>
</dbReference>
<evidence type="ECO:0000313" key="11">
    <source>
        <dbReference type="Proteomes" id="UP000050443"/>
    </source>
</evidence>
<comment type="subcellular location">
    <subcellularLocation>
        <location evidence="2">Membrane</location>
    </subcellularLocation>
</comment>
<dbReference type="CDD" id="cd06225">
    <property type="entry name" value="HAMP"/>
    <property type="match status" value="1"/>
</dbReference>
<dbReference type="CDD" id="cd00082">
    <property type="entry name" value="HisKA"/>
    <property type="match status" value="1"/>
</dbReference>
<comment type="catalytic activity">
    <reaction evidence="1">
        <text>ATP + protein L-histidine = ADP + protein N-phospho-L-histidine.</text>
        <dbReference type="EC" id="2.7.13.3"/>
    </reaction>
</comment>
<evidence type="ECO:0000256" key="7">
    <source>
        <dbReference type="SAM" id="Phobius"/>
    </source>
</evidence>
<sequence>MKLVTRTALTYAILTAFILFVFAYSVYFVSEKNRKDEFFDRLDYKITWRAEFIFDAQINKNLIKFLHTKNKKVLNEADISVYDSNFNLYFSDNIPPLGNKKILQSIKKNKYLNWSDDKYQYRGILYTDHNKEFYIVGRAIDITGLNHINAFKENVVYVYFISIVLIFIIGFGFSYYTLKPLKDIIFQIRDISEHNLNRRIIVPKAKDELYELTETFNDTFNRLEKSFNNHRNFVTTISHEFRTPLSILIAEIELGKELNQTIDDYKVSLDNALEEANHVSQLSTALLDFARANYDISQIKMSEIRIDEVLVDAKLNLLNKKEVKYKIGISYTNLEDSDANFYNYNGNPYLLQIAFSNIMENACKYSTDHSCHVDINASAESIILTFSDNGIGIPEEDLGKIYNLFYRGKNKNHEIGYGVGLSVVKQIVSLHSGSIDVQSIVAKGTMFTVTLPVRKGL</sequence>
<evidence type="ECO:0000259" key="8">
    <source>
        <dbReference type="PROSITE" id="PS50109"/>
    </source>
</evidence>
<feature type="domain" description="HAMP" evidence="9">
    <location>
        <begin position="175"/>
        <end position="228"/>
    </location>
</feature>
<dbReference type="InterPro" id="IPR005467">
    <property type="entry name" value="His_kinase_dom"/>
</dbReference>
<dbReference type="Pfam" id="PF00672">
    <property type="entry name" value="HAMP"/>
    <property type="match status" value="1"/>
</dbReference>
<dbReference type="PROSITE" id="PS50109">
    <property type="entry name" value="HIS_KIN"/>
    <property type="match status" value="1"/>
</dbReference>
<dbReference type="PROSITE" id="PS50885">
    <property type="entry name" value="HAMP"/>
    <property type="match status" value="1"/>
</dbReference>
<feature type="transmembrane region" description="Helical" evidence="7">
    <location>
        <begin position="156"/>
        <end position="178"/>
    </location>
</feature>
<evidence type="ECO:0000313" key="10">
    <source>
        <dbReference type="EMBL" id="KQB42620.1"/>
    </source>
</evidence>
<dbReference type="InterPro" id="IPR004358">
    <property type="entry name" value="Sig_transdc_His_kin-like_C"/>
</dbReference>
<comment type="caution">
    <text evidence="10">The sequence shown here is derived from an EMBL/GenBank/DDBJ whole genome shotgun (WGS) entry which is preliminary data.</text>
</comment>
<dbReference type="Gene3D" id="3.30.565.10">
    <property type="entry name" value="Histidine kinase-like ATPase, C-terminal domain"/>
    <property type="match status" value="1"/>
</dbReference>
<dbReference type="EMBL" id="JRLF01000006">
    <property type="protein sequence ID" value="KQB42620.1"/>
    <property type="molecule type" value="Genomic_DNA"/>
</dbReference>
<dbReference type="Pfam" id="PF02518">
    <property type="entry name" value="HATPase_c"/>
    <property type="match status" value="1"/>
</dbReference>
<dbReference type="STRING" id="362413.RC62_3627"/>
<dbReference type="OrthoDB" id="594725at2"/>
<dbReference type="SMART" id="SM00387">
    <property type="entry name" value="HATPase_c"/>
    <property type="match status" value="1"/>
</dbReference>
<dbReference type="GO" id="GO:0000155">
    <property type="term" value="F:phosphorelay sensor kinase activity"/>
    <property type="evidence" value="ECO:0007669"/>
    <property type="project" value="InterPro"/>
</dbReference>
<dbReference type="PRINTS" id="PR00344">
    <property type="entry name" value="BCTRLSENSOR"/>
</dbReference>
<evidence type="ECO:0000256" key="5">
    <source>
        <dbReference type="ARBA" id="ARBA00022679"/>
    </source>
</evidence>
<dbReference type="RefSeq" id="WP_055092645.1">
    <property type="nucleotide sequence ID" value="NZ_JRLF01000006.1"/>
</dbReference>
<name>A0A0N8VNN5_9FLAO</name>
<dbReference type="InterPro" id="IPR003661">
    <property type="entry name" value="HisK_dim/P_dom"/>
</dbReference>
<dbReference type="PATRIC" id="fig|362413.3.peg.3552"/>
<dbReference type="SMART" id="SM00304">
    <property type="entry name" value="HAMP"/>
    <property type="match status" value="1"/>
</dbReference>
<dbReference type="InterPro" id="IPR036890">
    <property type="entry name" value="HATPase_C_sf"/>
</dbReference>
<dbReference type="Proteomes" id="UP000050443">
    <property type="component" value="Unassembled WGS sequence"/>
</dbReference>
<evidence type="ECO:0000256" key="1">
    <source>
        <dbReference type="ARBA" id="ARBA00000085"/>
    </source>
</evidence>
<keyword evidence="7" id="KW-0472">Membrane</keyword>
<keyword evidence="6 10" id="KW-0418">Kinase</keyword>